<feature type="repeat" description="ANK" evidence="4">
    <location>
        <begin position="930"/>
        <end position="962"/>
    </location>
</feature>
<name>A0AA88HDI2_ARTSF</name>
<feature type="domain" description="TANC1/2-like AAA+ ATPase lid" evidence="6">
    <location>
        <begin position="635"/>
        <end position="727"/>
    </location>
</feature>
<dbReference type="Pfam" id="PF25521">
    <property type="entry name" value="WHD_TANC1"/>
    <property type="match status" value="1"/>
</dbReference>
<evidence type="ECO:0000256" key="5">
    <source>
        <dbReference type="SAM" id="MobiDB-lite"/>
    </source>
</evidence>
<dbReference type="GO" id="GO:0045087">
    <property type="term" value="P:innate immune response"/>
    <property type="evidence" value="ECO:0007669"/>
    <property type="project" value="TreeGrafter"/>
</dbReference>
<feature type="compositionally biased region" description="Polar residues" evidence="5">
    <location>
        <begin position="92"/>
        <end position="105"/>
    </location>
</feature>
<evidence type="ECO:0008006" key="10">
    <source>
        <dbReference type="Google" id="ProtNLM"/>
    </source>
</evidence>
<evidence type="ECO:0000313" key="9">
    <source>
        <dbReference type="Proteomes" id="UP001187531"/>
    </source>
</evidence>
<dbReference type="PANTHER" id="PTHR23206">
    <property type="entry name" value="MASK PROTEIN"/>
    <property type="match status" value="1"/>
</dbReference>
<dbReference type="Pfam" id="PF12796">
    <property type="entry name" value="Ank_2"/>
    <property type="match status" value="3"/>
</dbReference>
<dbReference type="InterPro" id="IPR002110">
    <property type="entry name" value="Ankyrin_rpt"/>
</dbReference>
<feature type="region of interest" description="Disordered" evidence="5">
    <location>
        <begin position="280"/>
        <end position="336"/>
    </location>
</feature>
<organism evidence="8 9">
    <name type="scientific">Artemia franciscana</name>
    <name type="common">Brine shrimp</name>
    <name type="synonym">Artemia sanfranciscana</name>
    <dbReference type="NCBI Taxonomy" id="6661"/>
    <lineage>
        <taxon>Eukaryota</taxon>
        <taxon>Metazoa</taxon>
        <taxon>Ecdysozoa</taxon>
        <taxon>Arthropoda</taxon>
        <taxon>Crustacea</taxon>
        <taxon>Branchiopoda</taxon>
        <taxon>Anostraca</taxon>
        <taxon>Artemiidae</taxon>
        <taxon>Artemia</taxon>
    </lineage>
</organism>
<dbReference type="SUPFAM" id="SSF48403">
    <property type="entry name" value="Ankyrin repeat"/>
    <property type="match status" value="1"/>
</dbReference>
<dbReference type="Pfam" id="PF25520">
    <property type="entry name" value="AAA_lid_TANC1"/>
    <property type="match status" value="1"/>
</dbReference>
<dbReference type="SMART" id="SM00028">
    <property type="entry name" value="TPR"/>
    <property type="match status" value="2"/>
</dbReference>
<protein>
    <recommendedName>
        <fullName evidence="10">Protein TANC2</fullName>
    </recommendedName>
</protein>
<feature type="region of interest" description="Disordered" evidence="5">
    <location>
        <begin position="133"/>
        <end position="152"/>
    </location>
</feature>
<sequence>MPFDNNRKRRLIDACGHERCYSCLFSSESCPLCAPSFPPKKPLVESNYSKFPIERSRTLDGCYPSKTPESGSSSPIRNKVRTNGHFTYLQGDPSQSSRGSVSPNKSPVRIDRSPGRGLYSSRGCIVSPITRRRGLASAGSSPNSSPRFGRSLWTHKSSRARLTHTSKEERKLSLTASEFDFQGSYGNVTAGSWPKTFFRKIKSLWAIDEERPQEKLPPTGLQNPVQTSDIYSRLGFLFADRTRRSGRPADSGQGSSASSFSSLEHNGVFNSCNTSPISTLTGSSGVDSNQKDSKNPTENMGSIFSMNCLPVNSGHQQQKTTQLPNNRRHSVTTSQPGQIEELDVFNKRTICARRSARVGRVMLKTEDAKAKSYDFPPPVVPLRPLYFEVPQSEGDNDPLFVGRHWLFRELSSSLLQERGERGIILSGNTGSGKTAIILQLVDYSCFGRKGSLVPPSSRPTRMEDSIYSARPSPSQITEVLRSIASKIVAYHFCQAENSATCLLPDFVHSIAAQLYQAPQLEAFRNKVQGDPALQKKLQLKECISDPHGAFVHGILEPLSALKKGNSAPGSCIIVVDALCEAEYHRPDTGDTISSFLARHALQFPNWLKMVVTVRAHLSDITSMFPFRRISLDSGASQEASLRDLMDYITVRMHKSSQLLSNAVPSMSSKSNDAISKFASHLAGLSRSSFLHAKLTLDLVEKGHLVMKSSNFKILPVTLNEIFLLHLNLRFSSQRGFERVSPILCTALAALNPLTGLELYHSVNSLQVGSDLMSWEDFSERMKQLTGLLVPRADDTYMLIHPAFREWLLRREEGESTKFLCDPRIGDAAIAFRLSRLEAPLNQEKTLEVGHHILKGHVYRSLARGQGIYGMVGDKAGLYPRDLQAVWIAASSSDVSASIGSLRNLYSPNVKVTRLLLLSGGSPDHITEYNSNSPLLCIYAAEGNIDMVSLLIEFGATIDASNNAGQTPLILASRNGQCDVVRVLIQHGANLNLADNDGMSPLVHAASCGHLNIVGYLISCDWPSGEPTMAEVAQQALVAAASKGHTQIVEFLLDMSEVRVNLNDSHTGDTALAAACRHGHNETVAILIKRGANVAATNLQEVPPILIAVQEGHWETAGLILQNSTIPALVDQPDATGKTALMAAAAEGHTALIELLLSKGANINRTDNDGMTALTWACKMSKRQSATCLLEKGADVDTTDKQGRLPLDYAAVSGDPNIVQSLIERGSPIEHTDTSGMRPLDRAISYRQAAVVQAFLRRGAKLSPVTWTMAAGKQDIMLILLGKLLDDGNALYKKARLKEAAHRYHYALKKLPAITDFSSSDKQHSEAFVQLRFHLLLNLARCKRKSEESSEAVDLTTEAIALKPSAFEAYYLRARARRDIGQISNAISDLAEATRLAPQVKEVKKLLISAREELFSAEEFSSKNNSSASGAALATLKSLGTSVDSLNEHDISSGIGSSCGSDPSASRI</sequence>
<dbReference type="SUPFAM" id="SSF48452">
    <property type="entry name" value="TPR-like"/>
    <property type="match status" value="1"/>
</dbReference>
<gene>
    <name evidence="8" type="ORF">QYM36_018024</name>
</gene>
<reference evidence="8" key="1">
    <citation type="submission" date="2023-07" db="EMBL/GenBank/DDBJ databases">
        <title>Chromosome-level genome assembly of Artemia franciscana.</title>
        <authorList>
            <person name="Jo E."/>
        </authorList>
    </citation>
    <scope>NUCLEOTIDE SEQUENCE</scope>
    <source>
        <tissue evidence="8">Whole body</tissue>
    </source>
</reference>
<keyword evidence="2" id="KW-0677">Repeat</keyword>
<dbReference type="InterPro" id="IPR036770">
    <property type="entry name" value="Ankyrin_rpt-contain_sf"/>
</dbReference>
<dbReference type="EMBL" id="JAVRJZ010000088">
    <property type="protein sequence ID" value="KAK2703561.1"/>
    <property type="molecule type" value="Genomic_DNA"/>
</dbReference>
<dbReference type="InterPro" id="IPR011990">
    <property type="entry name" value="TPR-like_helical_dom_sf"/>
</dbReference>
<dbReference type="Gene3D" id="1.25.40.10">
    <property type="entry name" value="Tetratricopeptide repeat domain"/>
    <property type="match status" value="1"/>
</dbReference>
<feature type="region of interest" description="Disordered" evidence="5">
    <location>
        <begin position="59"/>
        <end position="117"/>
    </location>
</feature>
<evidence type="ECO:0000313" key="8">
    <source>
        <dbReference type="EMBL" id="KAK2703561.1"/>
    </source>
</evidence>
<evidence type="ECO:0000256" key="1">
    <source>
        <dbReference type="ARBA" id="ARBA00022553"/>
    </source>
</evidence>
<dbReference type="Proteomes" id="UP001187531">
    <property type="component" value="Unassembled WGS sequence"/>
</dbReference>
<dbReference type="PROSITE" id="PS50297">
    <property type="entry name" value="ANK_REP_REGION"/>
    <property type="match status" value="5"/>
</dbReference>
<feature type="repeat" description="ANK" evidence="4">
    <location>
        <begin position="1066"/>
        <end position="1098"/>
    </location>
</feature>
<dbReference type="InterPro" id="IPR019734">
    <property type="entry name" value="TPR_rpt"/>
</dbReference>
<evidence type="ECO:0000256" key="2">
    <source>
        <dbReference type="ARBA" id="ARBA00022737"/>
    </source>
</evidence>
<feature type="repeat" description="ANK" evidence="4">
    <location>
        <begin position="963"/>
        <end position="995"/>
    </location>
</feature>
<evidence type="ECO:0000256" key="4">
    <source>
        <dbReference type="PROSITE-ProRule" id="PRU00023"/>
    </source>
</evidence>
<accession>A0AA88HDI2</accession>
<feature type="repeat" description="ANK" evidence="4">
    <location>
        <begin position="1168"/>
        <end position="1200"/>
    </location>
</feature>
<dbReference type="PROSITE" id="PS50088">
    <property type="entry name" value="ANK_REPEAT"/>
    <property type="match status" value="6"/>
</dbReference>
<dbReference type="Pfam" id="PF13637">
    <property type="entry name" value="Ank_4"/>
    <property type="match status" value="1"/>
</dbReference>
<evidence type="ECO:0000256" key="3">
    <source>
        <dbReference type="ARBA" id="ARBA00023043"/>
    </source>
</evidence>
<keyword evidence="1" id="KW-0597">Phosphoprotein</keyword>
<dbReference type="PRINTS" id="PR01415">
    <property type="entry name" value="ANKYRIN"/>
</dbReference>
<feature type="compositionally biased region" description="Polar residues" evidence="5">
    <location>
        <begin position="313"/>
        <end position="336"/>
    </location>
</feature>
<dbReference type="InterPro" id="IPR051631">
    <property type="entry name" value="Ankyrin-KH/SAM_domain"/>
</dbReference>
<feature type="repeat" description="ANK" evidence="4">
    <location>
        <begin position="1135"/>
        <end position="1167"/>
    </location>
</feature>
<evidence type="ECO:0000259" key="7">
    <source>
        <dbReference type="Pfam" id="PF25521"/>
    </source>
</evidence>
<feature type="compositionally biased region" description="Polar residues" evidence="5">
    <location>
        <begin position="67"/>
        <end position="76"/>
    </location>
</feature>
<feature type="compositionally biased region" description="Polar residues" evidence="5">
    <location>
        <begin position="296"/>
        <end position="305"/>
    </location>
</feature>
<dbReference type="Gene3D" id="1.25.40.20">
    <property type="entry name" value="Ankyrin repeat-containing domain"/>
    <property type="match status" value="3"/>
</dbReference>
<feature type="repeat" description="ANK" evidence="4">
    <location>
        <begin position="1201"/>
        <end position="1233"/>
    </location>
</feature>
<proteinExistence type="predicted"/>
<comment type="caution">
    <text evidence="8">The sequence shown here is derived from an EMBL/GenBank/DDBJ whole genome shotgun (WGS) entry which is preliminary data.</text>
</comment>
<dbReference type="SMART" id="SM00248">
    <property type="entry name" value="ANK"/>
    <property type="match status" value="10"/>
</dbReference>
<keyword evidence="9" id="KW-1185">Reference proteome</keyword>
<dbReference type="InterPro" id="IPR058018">
    <property type="entry name" value="AAA_lid_TANC1/2"/>
</dbReference>
<dbReference type="InterPro" id="IPR058056">
    <property type="entry name" value="WH_TANC1/2"/>
</dbReference>
<keyword evidence="3 4" id="KW-0040">ANK repeat</keyword>
<dbReference type="PANTHER" id="PTHR23206:SF7">
    <property type="entry name" value="PROTEIN KINASE DOMAIN-CONTAINING PROTEIN"/>
    <property type="match status" value="1"/>
</dbReference>
<evidence type="ECO:0000259" key="6">
    <source>
        <dbReference type="Pfam" id="PF25520"/>
    </source>
</evidence>
<feature type="domain" description="TANC1/2-like winged helix" evidence="7">
    <location>
        <begin position="729"/>
        <end position="894"/>
    </location>
</feature>
<dbReference type="GO" id="GO:0005737">
    <property type="term" value="C:cytoplasm"/>
    <property type="evidence" value="ECO:0007669"/>
    <property type="project" value="TreeGrafter"/>
</dbReference>